<gene>
    <name evidence="10" type="primary">ATG11</name>
    <name evidence="10" type="ORF">MEQU1_002326</name>
</gene>
<evidence type="ECO:0000256" key="7">
    <source>
        <dbReference type="SAM" id="MobiDB-lite"/>
    </source>
</evidence>
<proteinExistence type="inferred from homology"/>
<dbReference type="GO" id="GO:0061709">
    <property type="term" value="P:reticulophagy"/>
    <property type="evidence" value="ECO:0007669"/>
    <property type="project" value="TreeGrafter"/>
</dbReference>
<comment type="subunit">
    <text evidence="6">Homodimer.</text>
</comment>
<dbReference type="InterPro" id="IPR045326">
    <property type="entry name" value="ATG17-like_dom"/>
</dbReference>
<dbReference type="AlphaFoldDB" id="A0AAF0IZL5"/>
<dbReference type="GO" id="GO:0015031">
    <property type="term" value="P:protein transport"/>
    <property type="evidence" value="ECO:0007669"/>
    <property type="project" value="UniProtKB-KW"/>
</dbReference>
<keyword evidence="6" id="KW-0926">Vacuole</keyword>
<evidence type="ECO:0000313" key="11">
    <source>
        <dbReference type="Proteomes" id="UP001214415"/>
    </source>
</evidence>
<comment type="similarity">
    <text evidence="1 6">Belongs to the ATG11 family.</text>
</comment>
<dbReference type="GO" id="GO:0060090">
    <property type="term" value="F:molecular adaptor activity"/>
    <property type="evidence" value="ECO:0007669"/>
    <property type="project" value="TreeGrafter"/>
</dbReference>
<comment type="function">
    <text evidence="6">Involved in cytoplasm to vacuole transport (Cvt), pexophagy, mitophagy and nucleophagy. Recruits mitochondria for their selective degradation via autophagy (mitophagy) during starvation. Works as scaffold proteins that recruit ATG proteins to the pre-autophagosome (PAS), the site of vesicle/autophagosome formation. Required for the Cvt vesicles completion.</text>
</comment>
<accession>A0AAF0IZL5</accession>
<dbReference type="EMBL" id="CP119903">
    <property type="protein sequence ID" value="WFD23632.1"/>
    <property type="molecule type" value="Genomic_DNA"/>
</dbReference>
<evidence type="ECO:0000256" key="1">
    <source>
        <dbReference type="ARBA" id="ARBA00009729"/>
    </source>
</evidence>
<feature type="region of interest" description="Disordered" evidence="7">
    <location>
        <begin position="551"/>
        <end position="572"/>
    </location>
</feature>
<dbReference type="Pfam" id="PF04108">
    <property type="entry name" value="ATG17_like"/>
    <property type="match status" value="1"/>
</dbReference>
<feature type="domain" description="Autophagy-related protein 11 C-terminal" evidence="9">
    <location>
        <begin position="649"/>
        <end position="762"/>
    </location>
</feature>
<dbReference type="GO" id="GO:1903599">
    <property type="term" value="P:positive regulation of autophagy of mitochondrion"/>
    <property type="evidence" value="ECO:0007669"/>
    <property type="project" value="UniProtKB-UniRule"/>
</dbReference>
<keyword evidence="2 6" id="KW-0813">Transport</keyword>
<evidence type="ECO:0000259" key="8">
    <source>
        <dbReference type="Pfam" id="PF04108"/>
    </source>
</evidence>
<feature type="compositionally biased region" description="Polar residues" evidence="7">
    <location>
        <begin position="562"/>
        <end position="571"/>
    </location>
</feature>
<evidence type="ECO:0000259" key="9">
    <source>
        <dbReference type="Pfam" id="PF10377"/>
    </source>
</evidence>
<evidence type="ECO:0000256" key="4">
    <source>
        <dbReference type="ARBA" id="ARBA00023006"/>
    </source>
</evidence>
<comment type="subcellular location">
    <subcellularLocation>
        <location evidence="6">Preautophagosomal structure membrane</location>
        <topology evidence="6">Peripheral membrane protein</topology>
    </subcellularLocation>
    <subcellularLocation>
        <location evidence="6">Vacuole membrane</location>
        <topology evidence="6">Peripheral membrane protein</topology>
    </subcellularLocation>
    <text evidence="6">During pexophagy, accumulates in the vacuolar membrane region, where the peroxisomes contact the vacuole.</text>
</comment>
<feature type="domain" description="Autophagy protein ATG17-like" evidence="8">
    <location>
        <begin position="120"/>
        <end position="452"/>
    </location>
</feature>
<dbReference type="Pfam" id="PF10377">
    <property type="entry name" value="ATG11"/>
    <property type="match status" value="1"/>
</dbReference>
<protein>
    <recommendedName>
        <fullName evidence="6">Autophagy-related protein 11</fullName>
    </recommendedName>
</protein>
<dbReference type="InterPro" id="IPR040040">
    <property type="entry name" value="ATG11"/>
</dbReference>
<dbReference type="PANTHER" id="PTHR13222">
    <property type="entry name" value="RB1-INDUCIBLE COILED-COIL"/>
    <property type="match status" value="1"/>
</dbReference>
<name>A0AAF0IZL5_9BASI</name>
<evidence type="ECO:0000256" key="3">
    <source>
        <dbReference type="ARBA" id="ARBA00022927"/>
    </source>
</evidence>
<dbReference type="GO" id="GO:0034727">
    <property type="term" value="P:piecemeal microautophagy of the nucleus"/>
    <property type="evidence" value="ECO:0007669"/>
    <property type="project" value="TreeGrafter"/>
</dbReference>
<evidence type="ECO:0000256" key="6">
    <source>
        <dbReference type="RuleBase" id="RU367075"/>
    </source>
</evidence>
<dbReference type="GO" id="GO:0034045">
    <property type="term" value="C:phagophore assembly site membrane"/>
    <property type="evidence" value="ECO:0007669"/>
    <property type="project" value="UniProtKB-SubCell"/>
</dbReference>
<keyword evidence="4 6" id="KW-0072">Autophagy</keyword>
<evidence type="ECO:0000313" key="10">
    <source>
        <dbReference type="EMBL" id="WFD23632.1"/>
    </source>
</evidence>
<dbReference type="GO" id="GO:0000422">
    <property type="term" value="P:autophagy of mitochondrion"/>
    <property type="evidence" value="ECO:0007669"/>
    <property type="project" value="TreeGrafter"/>
</dbReference>
<organism evidence="10 11">
    <name type="scientific">Malassezia equina</name>
    <dbReference type="NCBI Taxonomy" id="1381935"/>
    <lineage>
        <taxon>Eukaryota</taxon>
        <taxon>Fungi</taxon>
        <taxon>Dikarya</taxon>
        <taxon>Basidiomycota</taxon>
        <taxon>Ustilaginomycotina</taxon>
        <taxon>Malasseziomycetes</taxon>
        <taxon>Malasseziales</taxon>
        <taxon>Malasseziaceae</taxon>
        <taxon>Malassezia</taxon>
    </lineage>
</organism>
<dbReference type="InterPro" id="IPR019460">
    <property type="entry name" value="Atg11_C"/>
</dbReference>
<evidence type="ECO:0000256" key="2">
    <source>
        <dbReference type="ARBA" id="ARBA00022448"/>
    </source>
</evidence>
<dbReference type="PANTHER" id="PTHR13222:SF1">
    <property type="entry name" value="RB1-INDUCIBLE COILED-COIL PROTEIN 1"/>
    <property type="match status" value="1"/>
</dbReference>
<dbReference type="GO" id="GO:0019901">
    <property type="term" value="F:protein kinase binding"/>
    <property type="evidence" value="ECO:0007669"/>
    <property type="project" value="TreeGrafter"/>
</dbReference>
<dbReference type="GO" id="GO:0000045">
    <property type="term" value="P:autophagosome assembly"/>
    <property type="evidence" value="ECO:0007669"/>
    <property type="project" value="UniProtKB-UniRule"/>
</dbReference>
<evidence type="ECO:0000256" key="5">
    <source>
        <dbReference type="ARBA" id="ARBA00023054"/>
    </source>
</evidence>
<dbReference type="GO" id="GO:1990316">
    <property type="term" value="C:Atg1/ULK1 kinase complex"/>
    <property type="evidence" value="ECO:0007669"/>
    <property type="project" value="TreeGrafter"/>
</dbReference>
<keyword evidence="11" id="KW-1185">Reference proteome</keyword>
<dbReference type="GO" id="GO:0034517">
    <property type="term" value="P:ribophagy"/>
    <property type="evidence" value="ECO:0007669"/>
    <property type="project" value="TreeGrafter"/>
</dbReference>
<keyword evidence="6" id="KW-0472">Membrane</keyword>
<keyword evidence="3 6" id="KW-0653">Protein transport</keyword>
<sequence>MRLIVSYCGKLIHVKNSLSEFHTLEHLLDCVSLATGILNDSLICITKEGIQVTADVLDQMSLQRSNKEEELYVFDRELLVAETDTVAPMLEVHVDPTRMCHNIFLEEPLRARTLDWLMGWVTEARSSLQMRMDEASELDTGLHLIDQSTYVALQNLEIHSRSIKAGVSKLETIATKDFSSMKELLSRYEWDLAVLERIHVHPQLLRSPRKDNEPESESLSSRTLAQFVQPSNVRELAQSCEKDMRALHDTYSSTMKRELQLSLDLYDLSEEVKRTDLAPSEELFAHIRHIYTQAMALVESTRQQYLPPSHLPTAKDTLSSDLCAQLNSLCTQLSAQEADIIHSVEELAADRNELQCRHLNLIQDIGSLQSDFAELSDAVAQIDRALQSPPLDRFDQLRRLTRMGWAYGATLIEAVRRTEFSSRFLQQAQGVAELMAHVSDREIARRKSYAADIAPLVPWDVWTMEQSPPILDITTRRRDTTASSSSFSRSDIDDFFEQLEHIDADGPNPEKSSLAADLREALQPLLFALDDGEAEFHRTARKQLGLSMLSDEVSEDSVSSDTPSTNSTGPTGETLRMELLESQLHAAQERIKRLESELTLRTGKPAPSHEGSARAWATKAHQLTTCLRALEGKDQNQPLEALEPDCLEEVRKKLDQLSTRCRDYEQAPHDPRAAQLSVAFFEVGSLALFLPTQRCEASSPVWTAFHVGAPHHFLRMDEKFARELSHREWLMARIVRLTRHVATLGNVYGLAADTPYTLVDVDGWQDPASLVHPTSPSVSPQPQSPSPSMLSRWPWRQAFFTPMHAITDCLPRPVERATATTSATTAMAEFVPPQSPPST</sequence>
<dbReference type="GO" id="GO:0005774">
    <property type="term" value="C:vacuolar membrane"/>
    <property type="evidence" value="ECO:0007669"/>
    <property type="project" value="UniProtKB-SubCell"/>
</dbReference>
<keyword evidence="5" id="KW-0175">Coiled coil</keyword>
<dbReference type="Proteomes" id="UP001214415">
    <property type="component" value="Chromosome 4"/>
</dbReference>
<reference evidence="10" key="1">
    <citation type="submission" date="2023-03" db="EMBL/GenBank/DDBJ databases">
        <title>Mating type loci evolution in Malassezia.</title>
        <authorList>
            <person name="Coelho M.A."/>
        </authorList>
    </citation>
    <scope>NUCLEOTIDE SEQUENCE</scope>
    <source>
        <strain evidence="10">CBS 12830</strain>
    </source>
</reference>